<comment type="caution">
    <text evidence="2">The sequence shown here is derived from an EMBL/GenBank/DDBJ whole genome shotgun (WGS) entry which is preliminary data.</text>
</comment>
<dbReference type="Proteomes" id="UP001066276">
    <property type="component" value="Chromosome 3_2"/>
</dbReference>
<keyword evidence="3" id="KW-1185">Reference proteome</keyword>
<feature type="compositionally biased region" description="Low complexity" evidence="1">
    <location>
        <begin position="72"/>
        <end position="83"/>
    </location>
</feature>
<proteinExistence type="predicted"/>
<gene>
    <name evidence="2" type="ORF">NDU88_005371</name>
</gene>
<evidence type="ECO:0000256" key="1">
    <source>
        <dbReference type="SAM" id="MobiDB-lite"/>
    </source>
</evidence>
<evidence type="ECO:0000313" key="2">
    <source>
        <dbReference type="EMBL" id="KAJ1180147.1"/>
    </source>
</evidence>
<reference evidence="2" key="1">
    <citation type="journal article" date="2022" name="bioRxiv">
        <title>Sequencing and chromosome-scale assembly of the giantPleurodeles waltlgenome.</title>
        <authorList>
            <person name="Brown T."/>
            <person name="Elewa A."/>
            <person name="Iarovenko S."/>
            <person name="Subramanian E."/>
            <person name="Araus A.J."/>
            <person name="Petzold A."/>
            <person name="Susuki M."/>
            <person name="Suzuki K.-i.T."/>
            <person name="Hayashi T."/>
            <person name="Toyoda A."/>
            <person name="Oliveira C."/>
            <person name="Osipova E."/>
            <person name="Leigh N.D."/>
            <person name="Simon A."/>
            <person name="Yun M.H."/>
        </authorList>
    </citation>
    <scope>NUCLEOTIDE SEQUENCE</scope>
    <source>
        <strain evidence="2">20211129_DDA</strain>
        <tissue evidence="2">Liver</tissue>
    </source>
</reference>
<protein>
    <submittedName>
        <fullName evidence="2">Uncharacterized protein</fullName>
    </submittedName>
</protein>
<name>A0AAV7TU21_PLEWA</name>
<feature type="region of interest" description="Disordered" evidence="1">
    <location>
        <begin position="37"/>
        <end position="90"/>
    </location>
</feature>
<dbReference type="AlphaFoldDB" id="A0AAV7TU21"/>
<evidence type="ECO:0000313" key="3">
    <source>
        <dbReference type="Proteomes" id="UP001066276"/>
    </source>
</evidence>
<organism evidence="2 3">
    <name type="scientific">Pleurodeles waltl</name>
    <name type="common">Iberian ribbed newt</name>
    <dbReference type="NCBI Taxonomy" id="8319"/>
    <lineage>
        <taxon>Eukaryota</taxon>
        <taxon>Metazoa</taxon>
        <taxon>Chordata</taxon>
        <taxon>Craniata</taxon>
        <taxon>Vertebrata</taxon>
        <taxon>Euteleostomi</taxon>
        <taxon>Amphibia</taxon>
        <taxon>Batrachia</taxon>
        <taxon>Caudata</taxon>
        <taxon>Salamandroidea</taxon>
        <taxon>Salamandridae</taxon>
        <taxon>Pleurodelinae</taxon>
        <taxon>Pleurodeles</taxon>
    </lineage>
</organism>
<sequence length="90" mass="9657">MYTLLRVLSARVGHSPHCKGLLPPRFICSPSPNTRVEAQRDRRSCPKRTARPLSPPAGATAIIASFRSRGVSTASPAPASTPSLRQPSRP</sequence>
<accession>A0AAV7TU21</accession>
<dbReference type="EMBL" id="JANPWB010000006">
    <property type="protein sequence ID" value="KAJ1180147.1"/>
    <property type="molecule type" value="Genomic_DNA"/>
</dbReference>